<name>A0A166W3E1_9PEZI</name>
<sequence>MTGTSLTSATAFSPSLEAIKLAASMYNAAREGNKRVLEEAILDGLPPNLTNEKGDTLLMLAAYYGHADLVKLLIQHGADPNRLNDKRQSPLAGAVFKGLDSPVTSMAAAWLWCRYKIQMSWLTGLGQVLLEGGADPEYGTPSAIQCLAMFKQEGKWAKKFEAAPGRGKAKAVPQDESEERAPETFKA</sequence>
<dbReference type="STRING" id="708197.A0A166W3E1"/>
<evidence type="ECO:0000256" key="3">
    <source>
        <dbReference type="PROSITE-ProRule" id="PRU00023"/>
    </source>
</evidence>
<feature type="region of interest" description="Disordered" evidence="4">
    <location>
        <begin position="162"/>
        <end position="187"/>
    </location>
</feature>
<dbReference type="AlphaFoldDB" id="A0A166W3E1"/>
<proteinExistence type="predicted"/>
<evidence type="ECO:0000256" key="4">
    <source>
        <dbReference type="SAM" id="MobiDB-lite"/>
    </source>
</evidence>
<dbReference type="PROSITE" id="PS50088">
    <property type="entry name" value="ANK_REPEAT"/>
    <property type="match status" value="1"/>
</dbReference>
<accession>A0A166W3E1</accession>
<dbReference type="EMBL" id="LFIV01000025">
    <property type="protein sequence ID" value="KZL75266.1"/>
    <property type="molecule type" value="Genomic_DNA"/>
</dbReference>
<evidence type="ECO:0000313" key="6">
    <source>
        <dbReference type="Proteomes" id="UP000076552"/>
    </source>
</evidence>
<comment type="caution">
    <text evidence="5">The sequence shown here is derived from an EMBL/GenBank/DDBJ whole genome shotgun (WGS) entry which is preliminary data.</text>
</comment>
<keyword evidence="2 3" id="KW-0040">ANK repeat</keyword>
<evidence type="ECO:0000313" key="5">
    <source>
        <dbReference type="EMBL" id="KZL75266.1"/>
    </source>
</evidence>
<dbReference type="PROSITE" id="PS50297">
    <property type="entry name" value="ANK_REP_REGION"/>
    <property type="match status" value="1"/>
</dbReference>
<dbReference type="Pfam" id="PF12796">
    <property type="entry name" value="Ank_2"/>
    <property type="match status" value="1"/>
</dbReference>
<dbReference type="PANTHER" id="PTHR24171">
    <property type="entry name" value="ANKYRIN REPEAT DOMAIN-CONTAINING PROTEIN 39-RELATED"/>
    <property type="match status" value="1"/>
</dbReference>
<keyword evidence="1" id="KW-0677">Repeat</keyword>
<dbReference type="SMART" id="SM00248">
    <property type="entry name" value="ANK"/>
    <property type="match status" value="1"/>
</dbReference>
<dbReference type="Gene3D" id="1.25.40.20">
    <property type="entry name" value="Ankyrin repeat-containing domain"/>
    <property type="match status" value="1"/>
</dbReference>
<dbReference type="SUPFAM" id="SSF48403">
    <property type="entry name" value="Ankyrin repeat"/>
    <property type="match status" value="1"/>
</dbReference>
<reference evidence="5 6" key="1">
    <citation type="submission" date="2015-06" db="EMBL/GenBank/DDBJ databases">
        <title>Survival trade-offs in plant roots during colonization by closely related pathogenic and mutualistic fungi.</title>
        <authorList>
            <person name="Hacquard S."/>
            <person name="Kracher B."/>
            <person name="Hiruma K."/>
            <person name="Weinman A."/>
            <person name="Muench P."/>
            <person name="Garrido Oter R."/>
            <person name="Ver Loren van Themaat E."/>
            <person name="Dallerey J.-F."/>
            <person name="Damm U."/>
            <person name="Henrissat B."/>
            <person name="Lespinet O."/>
            <person name="Thon M."/>
            <person name="Kemen E."/>
            <person name="McHardy A.C."/>
            <person name="Schulze-Lefert P."/>
            <person name="O'Connell R.J."/>
        </authorList>
    </citation>
    <scope>NUCLEOTIDE SEQUENCE [LARGE SCALE GENOMIC DNA]</scope>
    <source>
        <strain evidence="5 6">0861</strain>
    </source>
</reference>
<dbReference type="Proteomes" id="UP000076552">
    <property type="component" value="Unassembled WGS sequence"/>
</dbReference>
<dbReference type="InterPro" id="IPR036770">
    <property type="entry name" value="Ankyrin_rpt-contain_sf"/>
</dbReference>
<evidence type="ECO:0000256" key="2">
    <source>
        <dbReference type="ARBA" id="ARBA00023043"/>
    </source>
</evidence>
<dbReference type="PANTHER" id="PTHR24171:SF9">
    <property type="entry name" value="ANKYRIN REPEAT DOMAIN-CONTAINING PROTEIN 39"/>
    <property type="match status" value="1"/>
</dbReference>
<keyword evidence="6" id="KW-1185">Reference proteome</keyword>
<dbReference type="InterPro" id="IPR002110">
    <property type="entry name" value="Ankyrin_rpt"/>
</dbReference>
<feature type="repeat" description="ANK" evidence="3">
    <location>
        <begin position="53"/>
        <end position="85"/>
    </location>
</feature>
<organism evidence="5 6">
    <name type="scientific">Colletotrichum tofieldiae</name>
    <dbReference type="NCBI Taxonomy" id="708197"/>
    <lineage>
        <taxon>Eukaryota</taxon>
        <taxon>Fungi</taxon>
        <taxon>Dikarya</taxon>
        <taxon>Ascomycota</taxon>
        <taxon>Pezizomycotina</taxon>
        <taxon>Sordariomycetes</taxon>
        <taxon>Hypocreomycetidae</taxon>
        <taxon>Glomerellales</taxon>
        <taxon>Glomerellaceae</taxon>
        <taxon>Colletotrichum</taxon>
        <taxon>Colletotrichum spaethianum species complex</taxon>
    </lineage>
</organism>
<protein>
    <submittedName>
        <fullName evidence="5">Ankyrin-like protein</fullName>
    </submittedName>
</protein>
<gene>
    <name evidence="5" type="ORF">CT0861_02354</name>
</gene>
<evidence type="ECO:0000256" key="1">
    <source>
        <dbReference type="ARBA" id="ARBA00022737"/>
    </source>
</evidence>